<dbReference type="Pfam" id="PF15477">
    <property type="entry name" value="SMAP"/>
    <property type="match status" value="1"/>
</dbReference>
<feature type="region of interest" description="Disordered" evidence="1">
    <location>
        <begin position="193"/>
        <end position="386"/>
    </location>
</feature>
<dbReference type="AlphaFoldDB" id="A0A8X6NFS0"/>
<sequence length="532" mass="60780">MAEEIRTKRAFYEDIFAEDPDKWSWNSGTMSRVSSARRFYKEDELIRTEKILFLTPKKIASSLKFNQNNWTNIDHDYEAHEHGTTSAKASGSGVSYDTHTSEVKSDCSSSSSSSDENGFVLKGDSNSLKRSFRKRGSSSASEEINQEDATSSQGPSKGISYERLLPSIYDDDAQSGNPSCIFEKKDLVFRSSFNSCNRSGDNSPNSGVGTKNEKLPALSAEHSSNEQSMENKPISPKRKDCNDNKSKKSERRSSRLSKSPERKSRYSRSRSRDKRNSRRSRSHSRSKDRRIRSPRNERHRSRSRDRRSDRDRIKSSRNRRSRSRDSRRRSRSRSYDRHRSGQYGSSSRDKYRRRHYSRSRSRSRDCSKGGSSGRKPGSLPLSTSAGTMTPQMALQQTMAVMSAKAQALTGIALPKYYNPAAVNPLKYAEQVQKRKLLWQPKEKIEEQGKNTVWDKLTFAQDQDGKMTAKFRKLMGIKSDANSEETEDSVLKRQEVLFQDLDKQYEMARMTTHTQRGVGLGYSAQTLYPPVQK</sequence>
<gene>
    <name evidence="3" type="primary">RSRC2</name>
    <name evidence="3" type="ORF">NPIL_450692</name>
</gene>
<feature type="compositionally biased region" description="Basic residues" evidence="1">
    <location>
        <begin position="265"/>
        <end position="305"/>
    </location>
</feature>
<feature type="compositionally biased region" description="Polar residues" evidence="1">
    <location>
        <begin position="193"/>
        <end position="209"/>
    </location>
</feature>
<dbReference type="InterPro" id="IPR028124">
    <property type="entry name" value="SMAP_dom"/>
</dbReference>
<feature type="compositionally biased region" description="Basic and acidic residues" evidence="1">
    <location>
        <begin position="237"/>
        <end position="264"/>
    </location>
</feature>
<feature type="compositionally biased region" description="Low complexity" evidence="1">
    <location>
        <begin position="373"/>
        <end position="382"/>
    </location>
</feature>
<feature type="compositionally biased region" description="Polar residues" evidence="1">
    <location>
        <begin position="221"/>
        <end position="230"/>
    </location>
</feature>
<feature type="compositionally biased region" description="Basic residues" evidence="1">
    <location>
        <begin position="350"/>
        <end position="361"/>
    </location>
</feature>
<organism evidence="3 4">
    <name type="scientific">Nephila pilipes</name>
    <name type="common">Giant wood spider</name>
    <name type="synonym">Nephila maculata</name>
    <dbReference type="NCBI Taxonomy" id="299642"/>
    <lineage>
        <taxon>Eukaryota</taxon>
        <taxon>Metazoa</taxon>
        <taxon>Ecdysozoa</taxon>
        <taxon>Arthropoda</taxon>
        <taxon>Chelicerata</taxon>
        <taxon>Arachnida</taxon>
        <taxon>Araneae</taxon>
        <taxon>Araneomorphae</taxon>
        <taxon>Entelegynae</taxon>
        <taxon>Araneoidea</taxon>
        <taxon>Nephilidae</taxon>
        <taxon>Nephila</taxon>
    </lineage>
</organism>
<evidence type="ECO:0000259" key="2">
    <source>
        <dbReference type="Pfam" id="PF15477"/>
    </source>
</evidence>
<proteinExistence type="predicted"/>
<comment type="caution">
    <text evidence="3">The sequence shown here is derived from an EMBL/GenBank/DDBJ whole genome shotgun (WGS) entry which is preliminary data.</text>
</comment>
<feature type="compositionally biased region" description="Polar residues" evidence="1">
    <location>
        <begin position="137"/>
        <end position="155"/>
    </location>
</feature>
<dbReference type="Proteomes" id="UP000887013">
    <property type="component" value="Unassembled WGS sequence"/>
</dbReference>
<feature type="compositionally biased region" description="Polar residues" evidence="1">
    <location>
        <begin position="84"/>
        <end position="98"/>
    </location>
</feature>
<reference evidence="3" key="1">
    <citation type="submission" date="2020-08" db="EMBL/GenBank/DDBJ databases">
        <title>Multicomponent nature underlies the extraordinary mechanical properties of spider dragline silk.</title>
        <authorList>
            <person name="Kono N."/>
            <person name="Nakamura H."/>
            <person name="Mori M."/>
            <person name="Yoshida Y."/>
            <person name="Ohtoshi R."/>
            <person name="Malay A.D."/>
            <person name="Moran D.A.P."/>
            <person name="Tomita M."/>
            <person name="Numata K."/>
            <person name="Arakawa K."/>
        </authorList>
    </citation>
    <scope>NUCLEOTIDE SEQUENCE</scope>
</reference>
<dbReference type="OrthoDB" id="1928974at2759"/>
<evidence type="ECO:0000256" key="1">
    <source>
        <dbReference type="SAM" id="MobiDB-lite"/>
    </source>
</evidence>
<evidence type="ECO:0000313" key="4">
    <source>
        <dbReference type="Proteomes" id="UP000887013"/>
    </source>
</evidence>
<keyword evidence="4" id="KW-1185">Reference proteome</keyword>
<evidence type="ECO:0000313" key="3">
    <source>
        <dbReference type="EMBL" id="GFT10891.1"/>
    </source>
</evidence>
<dbReference type="PANTHER" id="PTHR22426">
    <property type="entry name" value="ARGININE_SERINE-RICH COILED-COIL PROTEIN 2"/>
    <property type="match status" value="1"/>
</dbReference>
<feature type="domain" description="Small acidic protein-like" evidence="2">
    <location>
        <begin position="453"/>
        <end position="520"/>
    </location>
</feature>
<accession>A0A8X6NFS0</accession>
<dbReference type="PANTHER" id="PTHR22426:SF2">
    <property type="entry name" value="ARGININE_SERINE-RICH COILED-COIL PROTEIN 2"/>
    <property type="match status" value="1"/>
</dbReference>
<protein>
    <recommendedName>
        <fullName evidence="2">Small acidic protein-like domain-containing protein</fullName>
    </recommendedName>
</protein>
<dbReference type="EMBL" id="BMAW01057424">
    <property type="protein sequence ID" value="GFT10891.1"/>
    <property type="molecule type" value="Genomic_DNA"/>
</dbReference>
<feature type="region of interest" description="Disordered" evidence="1">
    <location>
        <begin position="81"/>
        <end position="163"/>
    </location>
</feature>
<name>A0A8X6NFS0_NEPPI</name>
<feature type="compositionally biased region" description="Basic residues" evidence="1">
    <location>
        <begin position="315"/>
        <end position="332"/>
    </location>
</feature>